<evidence type="ECO:0000256" key="5">
    <source>
        <dbReference type="ARBA" id="ARBA00023136"/>
    </source>
</evidence>
<proteinExistence type="predicted"/>
<protein>
    <submittedName>
        <fullName evidence="7">Gll0290 protein</fullName>
    </submittedName>
</protein>
<keyword evidence="5 6" id="KW-0472">Membrane</keyword>
<dbReference type="GO" id="GO:0043190">
    <property type="term" value="C:ATP-binding cassette (ABC) transporter complex"/>
    <property type="evidence" value="ECO:0007669"/>
    <property type="project" value="InterPro"/>
</dbReference>
<comment type="subcellular location">
    <subcellularLocation>
        <location evidence="1">Cell membrane</location>
        <topology evidence="1">Multi-pass membrane protein</topology>
    </subcellularLocation>
</comment>
<dbReference type="Proteomes" id="UP000000557">
    <property type="component" value="Chromosome"/>
</dbReference>
<feature type="transmembrane region" description="Helical" evidence="6">
    <location>
        <begin position="187"/>
        <end position="206"/>
    </location>
</feature>
<sequence length="259" mass="28312">MILLHVPTFSLAAYAQGDSFWHRLQPRVRLAVALLLVLGAVLLPEGAWNYWGLYAAVLAILMLLSQVSPVALLRRLAVELVFVGVLLLTILLSGRGTPLWTWGPLVIADGSLLTFASVLVRSALSLWVLNLLTLTTAAPSLLQALAGFGCPALLVRVLESMLRYVAVLVDELGSMQRAAQARSGARALLRWNILGNLLGALFLRTYGRGERTYLAMQARGFTGRFPEADARPWRPDERLVTAAAALFAVSTLTLAWWRL</sequence>
<evidence type="ECO:0000256" key="4">
    <source>
        <dbReference type="ARBA" id="ARBA00022989"/>
    </source>
</evidence>
<dbReference type="STRING" id="251221.gene:10757762"/>
<dbReference type="KEGG" id="gvi:gll0290"/>
<dbReference type="GO" id="GO:0006824">
    <property type="term" value="P:cobalt ion transport"/>
    <property type="evidence" value="ECO:0007669"/>
    <property type="project" value="InterPro"/>
</dbReference>
<dbReference type="HOGENOM" id="CLU_056469_1_2_3"/>
<keyword evidence="2" id="KW-1003">Cell membrane</keyword>
<dbReference type="CDD" id="cd16914">
    <property type="entry name" value="EcfT"/>
    <property type="match status" value="1"/>
</dbReference>
<evidence type="ECO:0000313" key="7">
    <source>
        <dbReference type="EMBL" id="BAC88231.1"/>
    </source>
</evidence>
<dbReference type="RefSeq" id="WP_011140294.1">
    <property type="nucleotide sequence ID" value="NC_005125.1"/>
</dbReference>
<dbReference type="FunCoup" id="Q7NNW8">
    <property type="interactions" value="30"/>
</dbReference>
<dbReference type="InterPro" id="IPR012809">
    <property type="entry name" value="ECF_CbiQ"/>
</dbReference>
<keyword evidence="4 6" id="KW-1133">Transmembrane helix</keyword>
<keyword evidence="8" id="KW-1185">Reference proteome</keyword>
<dbReference type="PANTHER" id="PTHR34857">
    <property type="entry name" value="SLL0384 PROTEIN"/>
    <property type="match status" value="1"/>
</dbReference>
<feature type="transmembrane region" description="Helical" evidence="6">
    <location>
        <begin position="27"/>
        <end position="44"/>
    </location>
</feature>
<dbReference type="InParanoid" id="Q7NNW8"/>
<reference evidence="7 8" key="1">
    <citation type="journal article" date="2003" name="DNA Res.">
        <title>Complete genome structure of Gloeobacter violaceus PCC 7421, a cyanobacterium that lacks thylakoids.</title>
        <authorList>
            <person name="Nakamura Y."/>
            <person name="Kaneko T."/>
            <person name="Sato S."/>
            <person name="Mimuro M."/>
            <person name="Miyashita H."/>
            <person name="Tsuchiya T."/>
            <person name="Sasamoto S."/>
            <person name="Watanabe A."/>
            <person name="Kawashima K."/>
            <person name="Kishida Y."/>
            <person name="Kiyokawa C."/>
            <person name="Kohara M."/>
            <person name="Matsumoto M."/>
            <person name="Matsuno A."/>
            <person name="Nakazaki N."/>
            <person name="Shimpo S."/>
            <person name="Takeuchi C."/>
            <person name="Yamada M."/>
            <person name="Tabata S."/>
        </authorList>
    </citation>
    <scope>NUCLEOTIDE SEQUENCE [LARGE SCALE GENOMIC DNA]</scope>
    <source>
        <strain evidence="8">ATCC 29082 / PCC 7421</strain>
    </source>
</reference>
<feature type="transmembrane region" description="Helical" evidence="6">
    <location>
        <begin position="76"/>
        <end position="94"/>
    </location>
</feature>
<organism evidence="7 8">
    <name type="scientific">Gloeobacter violaceus (strain ATCC 29082 / PCC 7421)</name>
    <dbReference type="NCBI Taxonomy" id="251221"/>
    <lineage>
        <taxon>Bacteria</taxon>
        <taxon>Bacillati</taxon>
        <taxon>Cyanobacteriota</taxon>
        <taxon>Cyanophyceae</taxon>
        <taxon>Gloeobacterales</taxon>
        <taxon>Gloeobacteraceae</taxon>
        <taxon>Gloeobacter</taxon>
    </lineage>
</organism>
<evidence type="ECO:0000256" key="3">
    <source>
        <dbReference type="ARBA" id="ARBA00022692"/>
    </source>
</evidence>
<dbReference type="PhylomeDB" id="Q7NNW8"/>
<accession>Q7NNW8</accession>
<dbReference type="NCBIfam" id="TIGR02454">
    <property type="entry name" value="ECF_T_CbiQ"/>
    <property type="match status" value="1"/>
</dbReference>
<evidence type="ECO:0000256" key="1">
    <source>
        <dbReference type="ARBA" id="ARBA00004651"/>
    </source>
</evidence>
<dbReference type="InterPro" id="IPR003339">
    <property type="entry name" value="ABC/ECF_trnsptr_transmembrane"/>
</dbReference>
<feature type="transmembrane region" description="Helical" evidence="6">
    <location>
        <begin position="106"/>
        <end position="129"/>
    </location>
</feature>
<dbReference type="PANTHER" id="PTHR34857:SF2">
    <property type="entry name" value="SLL0384 PROTEIN"/>
    <property type="match status" value="1"/>
</dbReference>
<feature type="transmembrane region" description="Helical" evidence="6">
    <location>
        <begin position="239"/>
        <end position="257"/>
    </location>
</feature>
<dbReference type="OrthoDB" id="8585740at2"/>
<feature type="transmembrane region" description="Helical" evidence="6">
    <location>
        <begin position="51"/>
        <end position="70"/>
    </location>
</feature>
<gene>
    <name evidence="7" type="ordered locus">gll0290</name>
</gene>
<dbReference type="InterPro" id="IPR051611">
    <property type="entry name" value="ECF_transporter_component"/>
</dbReference>
<reference evidence="7 8" key="2">
    <citation type="journal article" date="2003" name="DNA Res.">
        <title>Complete genome structure of Gloeobacter violaceus PCC 7421, a cyanobacterium that lacks thylakoids (supplement).</title>
        <authorList>
            <person name="Nakamura Y."/>
            <person name="Kaneko T."/>
            <person name="Sato S."/>
            <person name="Mimuro M."/>
            <person name="Miyashita H."/>
            <person name="Tsuchiya T."/>
            <person name="Sasamoto S."/>
            <person name="Watanabe A."/>
            <person name="Kawashima K."/>
            <person name="Kishida Y."/>
            <person name="Kiyokawa C."/>
            <person name="Kohara M."/>
            <person name="Matsumoto M."/>
            <person name="Matsuno A."/>
            <person name="Nakazaki N."/>
            <person name="Shimpo S."/>
            <person name="Takeuchi C."/>
            <person name="Yamada M."/>
            <person name="Tabata S."/>
        </authorList>
    </citation>
    <scope>NUCLEOTIDE SEQUENCE [LARGE SCALE GENOMIC DNA]</scope>
    <source>
        <strain evidence="8">ATCC 29082 / PCC 7421</strain>
    </source>
</reference>
<evidence type="ECO:0000256" key="6">
    <source>
        <dbReference type="SAM" id="Phobius"/>
    </source>
</evidence>
<dbReference type="AlphaFoldDB" id="Q7NNW8"/>
<name>Q7NNW8_GLOVI</name>
<dbReference type="EMBL" id="BA000045">
    <property type="protein sequence ID" value="BAC88231.1"/>
    <property type="molecule type" value="Genomic_DNA"/>
</dbReference>
<dbReference type="EnsemblBacteria" id="BAC88231">
    <property type="protein sequence ID" value="BAC88231"/>
    <property type="gene ID" value="BAC88231"/>
</dbReference>
<dbReference type="eggNOG" id="COG0619">
    <property type="taxonomic scope" value="Bacteria"/>
</dbReference>
<evidence type="ECO:0000256" key="2">
    <source>
        <dbReference type="ARBA" id="ARBA00022475"/>
    </source>
</evidence>
<dbReference type="Pfam" id="PF02361">
    <property type="entry name" value="CbiQ"/>
    <property type="match status" value="1"/>
</dbReference>
<keyword evidence="3 6" id="KW-0812">Transmembrane</keyword>
<evidence type="ECO:0000313" key="8">
    <source>
        <dbReference type="Proteomes" id="UP000000557"/>
    </source>
</evidence>